<dbReference type="InterPro" id="IPR030847">
    <property type="entry name" value="Hem25/SLC25A38"/>
</dbReference>
<comment type="similarity">
    <text evidence="10">Belongs to the mitochondrial carrier (TC 2.A.29) family. SLC25A38 subfamily.</text>
</comment>
<evidence type="ECO:0000313" key="12">
    <source>
        <dbReference type="EMBL" id="KAL3273972.1"/>
    </source>
</evidence>
<comment type="function">
    <text evidence="10">Mitochondrial glycine transporter that imports glycine into the mitochondrial matrix. Plays an important role in providing glycine for the first enzymatic step in heme biosynthesis, the condensation of glycine with succinyl-CoA to produce 5-aminolevulinate (ALA) in the miochondrial matrix.</text>
</comment>
<feature type="repeat" description="Solcar" evidence="11">
    <location>
        <begin position="227"/>
        <end position="311"/>
    </location>
</feature>
<feature type="repeat" description="Solcar" evidence="11">
    <location>
        <begin position="133"/>
        <end position="217"/>
    </location>
</feature>
<dbReference type="InterPro" id="IPR018108">
    <property type="entry name" value="MCP_transmembrane"/>
</dbReference>
<name>A0ABD2N6B6_9CUCU</name>
<evidence type="ECO:0000256" key="8">
    <source>
        <dbReference type="ARBA" id="ARBA00023136"/>
    </source>
</evidence>
<dbReference type="InterPro" id="IPR023395">
    <property type="entry name" value="MCP_dom_sf"/>
</dbReference>
<proteinExistence type="inferred from homology"/>
<evidence type="ECO:0000256" key="5">
    <source>
        <dbReference type="ARBA" id="ARBA00022792"/>
    </source>
</evidence>
<dbReference type="GO" id="GO:1904983">
    <property type="term" value="P:glycine import into mitochondrion"/>
    <property type="evidence" value="ECO:0007669"/>
    <property type="project" value="UniProtKB-UniRule"/>
</dbReference>
<evidence type="ECO:0000256" key="2">
    <source>
        <dbReference type="ARBA" id="ARBA00022448"/>
    </source>
</evidence>
<keyword evidence="13" id="KW-1185">Reference proteome</keyword>
<comment type="catalytic activity">
    <reaction evidence="9 10">
        <text>glycine(in) = glycine(out)</text>
        <dbReference type="Rhea" id="RHEA:70715"/>
        <dbReference type="ChEBI" id="CHEBI:57305"/>
    </reaction>
</comment>
<evidence type="ECO:0000256" key="7">
    <source>
        <dbReference type="ARBA" id="ARBA00023128"/>
    </source>
</evidence>
<dbReference type="Proteomes" id="UP001516400">
    <property type="component" value="Unassembled WGS sequence"/>
</dbReference>
<comment type="subcellular location">
    <subcellularLocation>
        <location evidence="1">Membrane</location>
        <topology evidence="1">Multi-pass membrane protein</topology>
    </subcellularLocation>
    <subcellularLocation>
        <location evidence="10">Mitochondrion inner membrane</location>
        <topology evidence="10">Multi-pass membrane protein</topology>
    </subcellularLocation>
</comment>
<dbReference type="PANTHER" id="PTHR46181:SF3">
    <property type="entry name" value="MITOCHONDRIAL GLYCINE TRANSPORTER"/>
    <property type="match status" value="1"/>
</dbReference>
<keyword evidence="5 10" id="KW-0999">Mitochondrion inner membrane</keyword>
<keyword evidence="8 10" id="KW-0472">Membrane</keyword>
<evidence type="ECO:0000256" key="10">
    <source>
        <dbReference type="HAMAP-Rule" id="MF_03064"/>
    </source>
</evidence>
<gene>
    <name evidence="12" type="ORF">HHI36_015394</name>
</gene>
<comment type="caution">
    <text evidence="12">The sequence shown here is derived from an EMBL/GenBank/DDBJ whole genome shotgun (WGS) entry which is preliminary data.</text>
</comment>
<dbReference type="Gene3D" id="1.50.40.10">
    <property type="entry name" value="Mitochondrial carrier domain"/>
    <property type="match status" value="1"/>
</dbReference>
<dbReference type="GO" id="GO:0005743">
    <property type="term" value="C:mitochondrial inner membrane"/>
    <property type="evidence" value="ECO:0007669"/>
    <property type="project" value="UniProtKB-SubCell"/>
</dbReference>
<dbReference type="HAMAP" id="MF_03064">
    <property type="entry name" value="SLC25A38"/>
    <property type="match status" value="1"/>
</dbReference>
<dbReference type="Pfam" id="PF00153">
    <property type="entry name" value="Mito_carr"/>
    <property type="match status" value="3"/>
</dbReference>
<evidence type="ECO:0000256" key="4">
    <source>
        <dbReference type="ARBA" id="ARBA00022737"/>
    </source>
</evidence>
<keyword evidence="2 10" id="KW-0813">Transport</keyword>
<dbReference type="GO" id="GO:0015187">
    <property type="term" value="F:glycine transmembrane transporter activity"/>
    <property type="evidence" value="ECO:0007669"/>
    <property type="project" value="UniProtKB-UniRule"/>
</dbReference>
<evidence type="ECO:0000256" key="9">
    <source>
        <dbReference type="ARBA" id="ARBA00034060"/>
    </source>
</evidence>
<dbReference type="InterPro" id="IPR002067">
    <property type="entry name" value="MCP"/>
</dbReference>
<reference evidence="12 13" key="1">
    <citation type="journal article" date="2021" name="BMC Biol.">
        <title>Horizontally acquired antibacterial genes associated with adaptive radiation of ladybird beetles.</title>
        <authorList>
            <person name="Li H.S."/>
            <person name="Tang X.F."/>
            <person name="Huang Y.H."/>
            <person name="Xu Z.Y."/>
            <person name="Chen M.L."/>
            <person name="Du X.Y."/>
            <person name="Qiu B.Y."/>
            <person name="Chen P.T."/>
            <person name="Zhang W."/>
            <person name="Slipinski A."/>
            <person name="Escalona H.E."/>
            <person name="Waterhouse R.M."/>
            <person name="Zwick A."/>
            <person name="Pang H."/>
        </authorList>
    </citation>
    <scope>NUCLEOTIDE SEQUENCE [LARGE SCALE GENOMIC DNA]</scope>
    <source>
        <strain evidence="12">SYSU2018</strain>
    </source>
</reference>
<dbReference type="PRINTS" id="PR00926">
    <property type="entry name" value="MITOCARRIER"/>
</dbReference>
<evidence type="ECO:0000256" key="1">
    <source>
        <dbReference type="ARBA" id="ARBA00004141"/>
    </source>
</evidence>
<evidence type="ECO:0000256" key="11">
    <source>
        <dbReference type="PROSITE-ProRule" id="PRU00282"/>
    </source>
</evidence>
<dbReference type="SUPFAM" id="SSF103506">
    <property type="entry name" value="Mitochondrial carrier"/>
    <property type="match status" value="1"/>
</dbReference>
<accession>A0ABD2N6B6</accession>
<keyword evidence="4 10" id="KW-0677">Repeat</keyword>
<dbReference type="PROSITE" id="PS50920">
    <property type="entry name" value="SOLCAR"/>
    <property type="match status" value="3"/>
</dbReference>
<organism evidence="12 13">
    <name type="scientific">Cryptolaemus montrouzieri</name>
    <dbReference type="NCBI Taxonomy" id="559131"/>
    <lineage>
        <taxon>Eukaryota</taxon>
        <taxon>Metazoa</taxon>
        <taxon>Ecdysozoa</taxon>
        <taxon>Arthropoda</taxon>
        <taxon>Hexapoda</taxon>
        <taxon>Insecta</taxon>
        <taxon>Pterygota</taxon>
        <taxon>Neoptera</taxon>
        <taxon>Endopterygota</taxon>
        <taxon>Coleoptera</taxon>
        <taxon>Polyphaga</taxon>
        <taxon>Cucujiformia</taxon>
        <taxon>Coccinelloidea</taxon>
        <taxon>Coccinellidae</taxon>
        <taxon>Scymninae</taxon>
        <taxon>Scymnini</taxon>
        <taxon>Cryptolaemus</taxon>
    </lineage>
</organism>
<protein>
    <recommendedName>
        <fullName evidence="10">Mitochondrial glycine transporter</fullName>
    </recommendedName>
    <alternativeName>
        <fullName evidence="10">Solute carrier family 25 member 38 homolog</fullName>
    </alternativeName>
</protein>
<feature type="repeat" description="Solcar" evidence="11">
    <location>
        <begin position="35"/>
        <end position="126"/>
    </location>
</feature>
<dbReference type="EMBL" id="JABFTP020000062">
    <property type="protein sequence ID" value="KAL3273972.1"/>
    <property type="molecule type" value="Genomic_DNA"/>
</dbReference>
<keyword evidence="3 10" id="KW-0812">Transmembrane</keyword>
<dbReference type="PANTHER" id="PTHR46181">
    <property type="entry name" value="MITOCHONDRIAL GLYCINE TRANSPORTER"/>
    <property type="match status" value="1"/>
</dbReference>
<sequence>MQEHEILSLSTDSSENFIKNDKSDADKKKTFLQDYPMVKSFLAGSFSGTCSTILFQPLDLVKTRMQNPTTVSLNGRHVSLSMLNIFADILQQQQIKGLWRGMTPSLTRCVPGVGLYFCTLDCMKRIFFENRSPGPLEAVTLGVASRSFSGALLIPITVIKTRYESGVYNYSSVGSALKEIYHKEGFKGMTCGLLPTLFRDAPFSGLYLMFYIQTKELVPTDVLNSPYASPAHFTCGITAGILASLVTQPADVLKTKMQLYPNKFSGIWSAAIYIHTKYGVKGYFKGIVPRMLRRTLMAAMSWTIYERVSQSVGLK</sequence>
<keyword evidence="6 10" id="KW-1133">Transmembrane helix</keyword>
<evidence type="ECO:0000256" key="3">
    <source>
        <dbReference type="ARBA" id="ARBA00022692"/>
    </source>
</evidence>
<dbReference type="AlphaFoldDB" id="A0ABD2N6B6"/>
<evidence type="ECO:0000256" key="6">
    <source>
        <dbReference type="ARBA" id="ARBA00022989"/>
    </source>
</evidence>
<keyword evidence="7 10" id="KW-0496">Mitochondrion</keyword>
<evidence type="ECO:0000313" key="13">
    <source>
        <dbReference type="Proteomes" id="UP001516400"/>
    </source>
</evidence>